<comment type="caution">
    <text evidence="2">The sequence shown here is derived from an EMBL/GenBank/DDBJ whole genome shotgun (WGS) entry which is preliminary data.</text>
</comment>
<dbReference type="AlphaFoldDB" id="A0A439DX13"/>
<feature type="compositionally biased region" description="Gly residues" evidence="1">
    <location>
        <begin position="26"/>
        <end position="38"/>
    </location>
</feature>
<dbReference type="PANTHER" id="PTHR39420:SF2">
    <property type="entry name" value="HYDROLASE"/>
    <property type="match status" value="1"/>
</dbReference>
<feature type="compositionally biased region" description="Basic and acidic residues" evidence="1">
    <location>
        <begin position="13"/>
        <end position="23"/>
    </location>
</feature>
<evidence type="ECO:0000313" key="3">
    <source>
        <dbReference type="Proteomes" id="UP000287177"/>
    </source>
</evidence>
<evidence type="ECO:0000313" key="2">
    <source>
        <dbReference type="EMBL" id="RWA21767.1"/>
    </source>
</evidence>
<dbReference type="Pfam" id="PF10103">
    <property type="entry name" value="Zincin_2"/>
    <property type="match status" value="1"/>
</dbReference>
<feature type="region of interest" description="Disordered" evidence="1">
    <location>
        <begin position="1"/>
        <end position="38"/>
    </location>
</feature>
<keyword evidence="3" id="KW-1185">Reference proteome</keyword>
<dbReference type="InterPro" id="IPR042271">
    <property type="entry name" value="Zinicin_2_N"/>
</dbReference>
<keyword evidence="2" id="KW-0378">Hydrolase</keyword>
<dbReference type="Gene3D" id="1.20.150.30">
    <property type="entry name" value="Zincin-like metallopeptidase, N-terminal domain"/>
    <property type="match status" value="1"/>
</dbReference>
<reference evidence="2 3" key="1">
    <citation type="submission" date="2013-06" db="EMBL/GenBank/DDBJ databases">
        <title>The draft sequence of the Mycobacterium elephantis genome.</title>
        <authorList>
            <person name="Pettersson F.B."/>
            <person name="Das S."/>
            <person name="Dasgupta S."/>
            <person name="Bhattacharya A."/>
            <person name="Kirsebom L.A."/>
        </authorList>
    </citation>
    <scope>NUCLEOTIDE SEQUENCE [LARGE SCALE GENOMIC DNA]</scope>
    <source>
        <strain evidence="2 3">DSM 44368</strain>
    </source>
</reference>
<evidence type="ECO:0000256" key="1">
    <source>
        <dbReference type="SAM" id="MobiDB-lite"/>
    </source>
</evidence>
<dbReference type="InterPro" id="IPR018766">
    <property type="entry name" value="Zinicin_2"/>
</dbReference>
<dbReference type="GO" id="GO:0016787">
    <property type="term" value="F:hydrolase activity"/>
    <property type="evidence" value="ECO:0007669"/>
    <property type="project" value="UniProtKB-KW"/>
</dbReference>
<dbReference type="NCBIfam" id="TIGR03624">
    <property type="entry name" value="putative hydrolase"/>
    <property type="match status" value="1"/>
</dbReference>
<gene>
    <name evidence="2" type="ORF">MELE44368_15470</name>
</gene>
<sequence length="457" mass="48001">MADPPFGFSAGDDPERDKRKNDPDSGGSGAGDPFGLGGGAEFDMSQLGQIFTRLGEMFSGAGGAMAGGKTSGPVNYDLARKLASSQIGFVAPIPESTGAAVRDAVHLADTWLDGATALPAGTTTAVAWTPADWIDNTLDTWKRLCDPVAEQISTVWASALPEEARSMAGPLLAMMAQMGGMAFGSQLGQALGTLSREVLTSTDIGLPLGPKGVAALMPEAIEALTEGLEQSRSEVMTFLAAREAAHHRLFSHVPWLSSQLLNAVEAFARGMKIDMSGIEELAQGFDPASLADPTQLEQLLNQGIFEPKATPEQTAALARLETLLALIEGWVETVVTDALGERLPGTAALSEMLRRRRATGGPAEQTFATLVGLELRPRKLREAAALWQRLTQAVGADARDAVWQHPDLLPTAEDLDEPAGFIDRMIGGDTSGIDSAIAEAIADLEQGSTEDGDEPTG</sequence>
<dbReference type="Proteomes" id="UP000287177">
    <property type="component" value="Unassembled WGS sequence"/>
</dbReference>
<proteinExistence type="predicted"/>
<name>A0A439DX13_9MYCO</name>
<accession>A0A439DX13</accession>
<dbReference type="PANTHER" id="PTHR39420">
    <property type="match status" value="1"/>
</dbReference>
<dbReference type="RefSeq" id="WP_128107939.1">
    <property type="nucleotide sequence ID" value="NZ_ATDN01000008.1"/>
</dbReference>
<dbReference type="SUPFAM" id="SSF55486">
    <property type="entry name" value="Metalloproteases ('zincins'), catalytic domain"/>
    <property type="match status" value="1"/>
</dbReference>
<dbReference type="EMBL" id="ATDN01000008">
    <property type="protein sequence ID" value="RWA21767.1"/>
    <property type="molecule type" value="Genomic_DNA"/>
</dbReference>
<protein>
    <submittedName>
        <fullName evidence="2">Hydrolase</fullName>
    </submittedName>
</protein>
<organism evidence="2 3">
    <name type="scientific">Mycolicibacterium elephantis DSM 44368</name>
    <dbReference type="NCBI Taxonomy" id="1335622"/>
    <lineage>
        <taxon>Bacteria</taxon>
        <taxon>Bacillati</taxon>
        <taxon>Actinomycetota</taxon>
        <taxon>Actinomycetes</taxon>
        <taxon>Mycobacteriales</taxon>
        <taxon>Mycobacteriaceae</taxon>
        <taxon>Mycolicibacterium</taxon>
    </lineage>
</organism>